<organism evidence="2 3">
    <name type="scientific">Microlunatus kandeliicorticis</name>
    <dbReference type="NCBI Taxonomy" id="1759536"/>
    <lineage>
        <taxon>Bacteria</taxon>
        <taxon>Bacillati</taxon>
        <taxon>Actinomycetota</taxon>
        <taxon>Actinomycetes</taxon>
        <taxon>Propionibacteriales</taxon>
        <taxon>Propionibacteriaceae</taxon>
        <taxon>Microlunatus</taxon>
    </lineage>
</organism>
<dbReference type="Proteomes" id="UP000523079">
    <property type="component" value="Unassembled WGS sequence"/>
</dbReference>
<keyword evidence="1" id="KW-0472">Membrane</keyword>
<feature type="transmembrane region" description="Helical" evidence="1">
    <location>
        <begin position="6"/>
        <end position="25"/>
    </location>
</feature>
<protein>
    <submittedName>
        <fullName evidence="2">Uncharacterized protein</fullName>
    </submittedName>
</protein>
<evidence type="ECO:0000313" key="3">
    <source>
        <dbReference type="Proteomes" id="UP000523079"/>
    </source>
</evidence>
<gene>
    <name evidence="2" type="ORF">FHX74_000540</name>
</gene>
<reference evidence="2 3" key="1">
    <citation type="submission" date="2020-07" db="EMBL/GenBank/DDBJ databases">
        <title>Sequencing the genomes of 1000 actinobacteria strains.</title>
        <authorList>
            <person name="Klenk H.-P."/>
        </authorList>
    </citation>
    <scope>NUCLEOTIDE SEQUENCE [LARGE SCALE GENOMIC DNA]</scope>
    <source>
        <strain evidence="2 3">DSM 100723</strain>
    </source>
</reference>
<sequence length="43" mass="4973">MSGRRIAWSAWIESIMITLGLVIMVRTVARDREIRRVVTTGDR</sequence>
<dbReference type="EMBL" id="JACGWT010000001">
    <property type="protein sequence ID" value="MBA8792946.1"/>
    <property type="molecule type" value="Genomic_DNA"/>
</dbReference>
<keyword evidence="1" id="KW-1133">Transmembrane helix</keyword>
<keyword evidence="1" id="KW-0812">Transmembrane</keyword>
<evidence type="ECO:0000256" key="1">
    <source>
        <dbReference type="SAM" id="Phobius"/>
    </source>
</evidence>
<accession>A0A7W3P4I2</accession>
<keyword evidence="3" id="KW-1185">Reference proteome</keyword>
<comment type="caution">
    <text evidence="2">The sequence shown here is derived from an EMBL/GenBank/DDBJ whole genome shotgun (WGS) entry which is preliminary data.</text>
</comment>
<proteinExistence type="predicted"/>
<name>A0A7W3P4I2_9ACTN</name>
<dbReference type="AlphaFoldDB" id="A0A7W3P4I2"/>
<dbReference type="RefSeq" id="WP_268925839.1">
    <property type="nucleotide sequence ID" value="NZ_JACGWT010000001.1"/>
</dbReference>
<evidence type="ECO:0000313" key="2">
    <source>
        <dbReference type="EMBL" id="MBA8792946.1"/>
    </source>
</evidence>